<evidence type="ECO:0000259" key="9">
    <source>
        <dbReference type="PROSITE" id="PS50156"/>
    </source>
</evidence>
<sequence length="725" mass="77000">MFGRIGRFTVNRPWLVILAWILATVALATLAPTLKSSTDQADFLPSRYESVQVTKIQEKAFPQQETPAAVVVFQRTDGRKLTAADKATVTKVAKEFQAKRYETFDKVLNSPESVSKDGRMALASVVSAEKDPATEKGQESVRKLRADGKEQLRGSGLKMGVTGPTALALDAKEAAGNTDAMIMMATLLLIIVLLGVIFRSPLIALLPVLTIALTFIVANGLIATASELFGLEADSSNSAILIVVLFGVGTDYILFLLFRYREHLREGREPKRALIDSVSRVGETIASAAGAVIVAFLALLFSTMGNLRAMGPSLAISVAVTLVAALTLVPAVFSLLGTKAFWPSKAWQRASKNRLASNVGTFASQRPGLVATVSTGLLAVLAIGALGFKPGFDQESTLPKSLESIRTNADLQKSFSAGETEPSLVFVTSRQGTPLDKAALDSFRRSVAKVSGVGEVSPARLSSKGDVAQYHVVLKFRPSSDQAINLVAGALRDTVHKNAPEGTKALVGGKTAVLADIEDAVEHDYRLVFPIAALAILLILGLLLRSVVAPLYLMLAVGLGFAATLGSAVFLFQNVKGEQGLLFSLPIVVYLFVVAIGTDYNILMVARLREEVLNGKSTAESVRLAVSQSAPTIGSAAVILAGTFGVLMLADNSMLQEMGFAVAFGILLTAFVMALLLVPTLTGLIGPKAWWPRNRSGQHPGHPEQSLAGPRQEEQEPVTTTPGRS</sequence>
<feature type="transmembrane region" description="Helical" evidence="8">
    <location>
        <begin position="624"/>
        <end position="650"/>
    </location>
</feature>
<dbReference type="SUPFAM" id="SSF82866">
    <property type="entry name" value="Multidrug efflux transporter AcrB transmembrane domain"/>
    <property type="match status" value="2"/>
</dbReference>
<dbReference type="EMBL" id="JAFFZS010000009">
    <property type="protein sequence ID" value="MBN0045239.1"/>
    <property type="molecule type" value="Genomic_DNA"/>
</dbReference>
<evidence type="ECO:0000256" key="8">
    <source>
        <dbReference type="SAM" id="Phobius"/>
    </source>
</evidence>
<protein>
    <submittedName>
        <fullName evidence="10">MMPL family transporter</fullName>
    </submittedName>
</protein>
<gene>
    <name evidence="10" type="ORF">JS756_14190</name>
</gene>
<feature type="transmembrane region" description="Helical" evidence="8">
    <location>
        <begin position="551"/>
        <end position="575"/>
    </location>
</feature>
<accession>A0ABS2VQ57</accession>
<organism evidence="10 11">
    <name type="scientific">Streptomyces actuosus</name>
    <dbReference type="NCBI Taxonomy" id="1885"/>
    <lineage>
        <taxon>Bacteria</taxon>
        <taxon>Bacillati</taxon>
        <taxon>Actinomycetota</taxon>
        <taxon>Actinomycetes</taxon>
        <taxon>Kitasatosporales</taxon>
        <taxon>Streptomycetaceae</taxon>
        <taxon>Streptomyces</taxon>
    </lineage>
</organism>
<dbReference type="InterPro" id="IPR004869">
    <property type="entry name" value="MMPL_dom"/>
</dbReference>
<proteinExistence type="inferred from homology"/>
<dbReference type="Gene3D" id="1.20.1640.10">
    <property type="entry name" value="Multidrug efflux transporter AcrB transmembrane domain"/>
    <property type="match status" value="2"/>
</dbReference>
<dbReference type="InterPro" id="IPR050545">
    <property type="entry name" value="Mycobact_MmpL"/>
</dbReference>
<comment type="subcellular location">
    <subcellularLocation>
        <location evidence="1">Cell membrane</location>
        <topology evidence="1">Multi-pass membrane protein</topology>
    </subcellularLocation>
</comment>
<keyword evidence="3" id="KW-1003">Cell membrane</keyword>
<reference evidence="10 11" key="1">
    <citation type="submission" date="2021-02" db="EMBL/GenBank/DDBJ databases">
        <title>Whole genome sequencing of Streptomyces actuosus VRA1.</title>
        <authorList>
            <person name="Sen G."/>
            <person name="Sen A."/>
        </authorList>
    </citation>
    <scope>NUCLEOTIDE SEQUENCE [LARGE SCALE GENOMIC DNA]</scope>
    <source>
        <strain evidence="10 11">VRA1</strain>
    </source>
</reference>
<evidence type="ECO:0000256" key="6">
    <source>
        <dbReference type="ARBA" id="ARBA00023136"/>
    </source>
</evidence>
<dbReference type="PROSITE" id="PS50156">
    <property type="entry name" value="SSD"/>
    <property type="match status" value="1"/>
</dbReference>
<evidence type="ECO:0000256" key="5">
    <source>
        <dbReference type="ARBA" id="ARBA00022989"/>
    </source>
</evidence>
<dbReference type="Proteomes" id="UP000788262">
    <property type="component" value="Unassembled WGS sequence"/>
</dbReference>
<feature type="transmembrane region" description="Helical" evidence="8">
    <location>
        <begin position="205"/>
        <end position="226"/>
    </location>
</feature>
<feature type="transmembrane region" description="Helical" evidence="8">
    <location>
        <begin position="662"/>
        <end position="685"/>
    </location>
</feature>
<dbReference type="PANTHER" id="PTHR33406:SF6">
    <property type="entry name" value="MEMBRANE PROTEIN YDGH-RELATED"/>
    <property type="match status" value="1"/>
</dbReference>
<evidence type="ECO:0000313" key="10">
    <source>
        <dbReference type="EMBL" id="MBN0045239.1"/>
    </source>
</evidence>
<evidence type="ECO:0000256" key="2">
    <source>
        <dbReference type="ARBA" id="ARBA00010157"/>
    </source>
</evidence>
<feature type="region of interest" description="Disordered" evidence="7">
    <location>
        <begin position="694"/>
        <end position="725"/>
    </location>
</feature>
<feature type="transmembrane region" description="Helical" evidence="8">
    <location>
        <begin position="281"/>
        <end position="302"/>
    </location>
</feature>
<dbReference type="PANTHER" id="PTHR33406">
    <property type="entry name" value="MEMBRANE PROTEIN MJ1562-RELATED"/>
    <property type="match status" value="1"/>
</dbReference>
<keyword evidence="5 8" id="KW-1133">Transmembrane helix</keyword>
<comment type="caution">
    <text evidence="10">The sequence shown here is derived from an EMBL/GenBank/DDBJ whole genome shotgun (WGS) entry which is preliminary data.</text>
</comment>
<comment type="similarity">
    <text evidence="2">Belongs to the resistance-nodulation-cell division (RND) (TC 2.A.6) family. MmpL subfamily.</text>
</comment>
<feature type="transmembrane region" description="Helical" evidence="8">
    <location>
        <begin position="238"/>
        <end position="260"/>
    </location>
</feature>
<evidence type="ECO:0000256" key="7">
    <source>
        <dbReference type="SAM" id="MobiDB-lite"/>
    </source>
</evidence>
<feature type="transmembrane region" description="Helical" evidence="8">
    <location>
        <begin position="180"/>
        <end position="198"/>
    </location>
</feature>
<feature type="transmembrane region" description="Helical" evidence="8">
    <location>
        <begin position="581"/>
        <end position="603"/>
    </location>
</feature>
<evidence type="ECO:0000256" key="1">
    <source>
        <dbReference type="ARBA" id="ARBA00004651"/>
    </source>
</evidence>
<evidence type="ECO:0000256" key="4">
    <source>
        <dbReference type="ARBA" id="ARBA00022692"/>
    </source>
</evidence>
<evidence type="ECO:0000313" key="11">
    <source>
        <dbReference type="Proteomes" id="UP000788262"/>
    </source>
</evidence>
<dbReference type="Pfam" id="PF03176">
    <property type="entry name" value="MMPL"/>
    <property type="match status" value="2"/>
</dbReference>
<keyword evidence="11" id="KW-1185">Reference proteome</keyword>
<feature type="domain" description="SSD" evidence="9">
    <location>
        <begin position="203"/>
        <end position="335"/>
    </location>
</feature>
<dbReference type="InterPro" id="IPR000731">
    <property type="entry name" value="SSD"/>
</dbReference>
<name>A0ABS2VQ57_STRAS</name>
<feature type="transmembrane region" description="Helical" evidence="8">
    <location>
        <begin position="314"/>
        <end position="336"/>
    </location>
</feature>
<evidence type="ECO:0000256" key="3">
    <source>
        <dbReference type="ARBA" id="ARBA00022475"/>
    </source>
</evidence>
<feature type="transmembrane region" description="Helical" evidence="8">
    <location>
        <begin position="368"/>
        <end position="388"/>
    </location>
</feature>
<keyword evidence="4 8" id="KW-0812">Transmembrane</keyword>
<keyword evidence="6 8" id="KW-0472">Membrane</keyword>
<feature type="transmembrane region" description="Helical" evidence="8">
    <location>
        <begin position="527"/>
        <end position="544"/>
    </location>
</feature>